<keyword evidence="8" id="KW-0378">Hydrolase</keyword>
<dbReference type="CDD" id="cd06530">
    <property type="entry name" value="S26_SPase_I"/>
    <property type="match status" value="1"/>
</dbReference>
<dbReference type="GO" id="GO:0008270">
    <property type="term" value="F:zinc ion binding"/>
    <property type="evidence" value="ECO:0007669"/>
    <property type="project" value="InterPro"/>
</dbReference>
<gene>
    <name evidence="15" type="ORF">Aud_005608</name>
</gene>
<feature type="region of interest" description="Disordered" evidence="13">
    <location>
        <begin position="643"/>
        <end position="675"/>
    </location>
</feature>
<dbReference type="InterPro" id="IPR010686">
    <property type="entry name" value="OBAP-like"/>
</dbReference>
<evidence type="ECO:0000256" key="5">
    <source>
        <dbReference type="ARBA" id="ARBA00009740"/>
    </source>
</evidence>
<comment type="similarity">
    <text evidence="5">Belongs to the OBAP family.</text>
</comment>
<dbReference type="InterPro" id="IPR032282">
    <property type="entry name" value="HAGH_C"/>
</dbReference>
<dbReference type="EMBL" id="BBXM02000004">
    <property type="protein sequence ID" value="GIC89201.1"/>
    <property type="molecule type" value="Genomic_DNA"/>
</dbReference>
<evidence type="ECO:0000256" key="2">
    <source>
        <dbReference type="ARBA" id="ARBA00001947"/>
    </source>
</evidence>
<comment type="pathway">
    <text evidence="3">Secondary metabolite metabolism; methylglyoxal degradation; (R)-lactate from methylglyoxal: step 2/2.</text>
</comment>
<dbReference type="GO" id="GO:0016020">
    <property type="term" value="C:membrane"/>
    <property type="evidence" value="ECO:0007669"/>
    <property type="project" value="InterPro"/>
</dbReference>
<feature type="active site" evidence="12">
    <location>
        <position position="1256"/>
    </location>
</feature>
<comment type="caution">
    <text evidence="15">The sequence shown here is derived from an EMBL/GenBank/DDBJ whole genome shotgun (WGS) entry which is preliminary data.</text>
</comment>
<dbReference type="InterPro" id="IPR036286">
    <property type="entry name" value="LexA/Signal_pep-like_sf"/>
</dbReference>
<evidence type="ECO:0000256" key="13">
    <source>
        <dbReference type="SAM" id="MobiDB-lite"/>
    </source>
</evidence>
<organism evidence="15 16">
    <name type="scientific">Aspergillus udagawae</name>
    <dbReference type="NCBI Taxonomy" id="91492"/>
    <lineage>
        <taxon>Eukaryota</taxon>
        <taxon>Fungi</taxon>
        <taxon>Dikarya</taxon>
        <taxon>Ascomycota</taxon>
        <taxon>Pezizomycotina</taxon>
        <taxon>Eurotiomycetes</taxon>
        <taxon>Eurotiomycetidae</taxon>
        <taxon>Eurotiales</taxon>
        <taxon>Aspergillaceae</taxon>
        <taxon>Aspergillus</taxon>
        <taxon>Aspergillus subgen. Fumigati</taxon>
    </lineage>
</organism>
<dbReference type="PANTHER" id="PTHR11935">
    <property type="entry name" value="BETA LACTAMASE DOMAIN"/>
    <property type="match status" value="1"/>
</dbReference>
<dbReference type="SUPFAM" id="SSF51306">
    <property type="entry name" value="LexA/Signal peptidase"/>
    <property type="match status" value="1"/>
</dbReference>
<dbReference type="SMART" id="SM00849">
    <property type="entry name" value="Lactamase_B"/>
    <property type="match status" value="1"/>
</dbReference>
<feature type="compositionally biased region" description="Polar residues" evidence="13">
    <location>
        <begin position="649"/>
        <end position="661"/>
    </location>
</feature>
<evidence type="ECO:0000313" key="15">
    <source>
        <dbReference type="EMBL" id="GIC89201.1"/>
    </source>
</evidence>
<keyword evidence="7" id="KW-0479">Metal-binding</keyword>
<evidence type="ECO:0000256" key="11">
    <source>
        <dbReference type="ARBA" id="ARBA00031044"/>
    </source>
</evidence>
<dbReference type="Pfam" id="PF04031">
    <property type="entry name" value="Las1"/>
    <property type="match status" value="1"/>
</dbReference>
<dbReference type="InterPro" id="IPR035680">
    <property type="entry name" value="Clx_II_MBL"/>
</dbReference>
<accession>A0A8E0V0A0</accession>
<dbReference type="PANTHER" id="PTHR11935:SF94">
    <property type="entry name" value="TENZING NORGAY, ISOFORM C"/>
    <property type="match status" value="1"/>
</dbReference>
<evidence type="ECO:0000256" key="6">
    <source>
        <dbReference type="ARBA" id="ARBA00011917"/>
    </source>
</evidence>
<dbReference type="UniPathway" id="UPA00619">
    <property type="reaction ID" value="UER00676"/>
</dbReference>
<dbReference type="GO" id="GO:0006351">
    <property type="term" value="P:DNA-templated transcription"/>
    <property type="evidence" value="ECO:0007669"/>
    <property type="project" value="InterPro"/>
</dbReference>
<dbReference type="InterPro" id="IPR001279">
    <property type="entry name" value="Metallo-B-lactamas"/>
</dbReference>
<feature type="compositionally biased region" description="Basic and acidic residues" evidence="13">
    <location>
        <begin position="352"/>
        <end position="363"/>
    </location>
</feature>
<dbReference type="GO" id="GO:0004252">
    <property type="term" value="F:serine-type endopeptidase activity"/>
    <property type="evidence" value="ECO:0007669"/>
    <property type="project" value="InterPro"/>
</dbReference>
<dbReference type="GO" id="GO:0004519">
    <property type="term" value="F:endonuclease activity"/>
    <property type="evidence" value="ECO:0007669"/>
    <property type="project" value="InterPro"/>
</dbReference>
<dbReference type="InterPro" id="IPR000223">
    <property type="entry name" value="Pept_S26A_signal_pept_1"/>
</dbReference>
<dbReference type="CDD" id="cd12148">
    <property type="entry name" value="fungal_TF_MHR"/>
    <property type="match status" value="1"/>
</dbReference>
<dbReference type="RefSeq" id="XP_043146467.1">
    <property type="nucleotide sequence ID" value="XM_043290532.1"/>
</dbReference>
<feature type="region of interest" description="Disordered" evidence="13">
    <location>
        <begin position="352"/>
        <end position="384"/>
    </location>
</feature>
<feature type="domain" description="Metallo-beta-lactamase" evidence="14">
    <location>
        <begin position="411"/>
        <end position="574"/>
    </location>
</feature>
<comment type="similarity">
    <text evidence="4">Belongs to the metallo-beta-lactamase superfamily. Glyoxalase II family.</text>
</comment>
<evidence type="ECO:0000256" key="4">
    <source>
        <dbReference type="ARBA" id="ARBA00006759"/>
    </source>
</evidence>
<name>A0A8E0V0A0_9EURO</name>
<reference evidence="15" key="1">
    <citation type="journal article" date="2015" name="Genome Announc.">
        <title>Draft Genome Sequence of the Pathogenic Filamentous Fungus Aspergillus udagawae Strain IFM 46973T.</title>
        <authorList>
            <person name="Kusuya Y."/>
            <person name="Takahashi-Nakaguchi A."/>
            <person name="Takahashi H."/>
            <person name="Yaguchi T."/>
        </authorList>
    </citation>
    <scope>NUCLEOTIDE SEQUENCE</scope>
    <source>
        <strain evidence="15">IFM 46973</strain>
    </source>
</reference>
<comment type="catalytic activity">
    <reaction evidence="1">
        <text>an S-(2-hydroxyacyl)glutathione + H2O = a 2-hydroxy carboxylate + glutathione + H(+)</text>
        <dbReference type="Rhea" id="RHEA:21864"/>
        <dbReference type="ChEBI" id="CHEBI:15377"/>
        <dbReference type="ChEBI" id="CHEBI:15378"/>
        <dbReference type="ChEBI" id="CHEBI:57925"/>
        <dbReference type="ChEBI" id="CHEBI:58896"/>
        <dbReference type="ChEBI" id="CHEBI:71261"/>
        <dbReference type="EC" id="3.1.2.6"/>
    </reaction>
</comment>
<evidence type="ECO:0000256" key="3">
    <source>
        <dbReference type="ARBA" id="ARBA00004963"/>
    </source>
</evidence>
<dbReference type="Gene3D" id="2.10.109.10">
    <property type="entry name" value="Umud Fragment, subunit A"/>
    <property type="match status" value="1"/>
</dbReference>
<dbReference type="GO" id="GO:0006364">
    <property type="term" value="P:rRNA processing"/>
    <property type="evidence" value="ECO:0007669"/>
    <property type="project" value="InterPro"/>
</dbReference>
<dbReference type="InterPro" id="IPR036866">
    <property type="entry name" value="RibonucZ/Hydroxyglut_hydro"/>
</dbReference>
<proteinExistence type="inferred from homology"/>
<feature type="compositionally biased region" description="Basic and acidic residues" evidence="13">
    <location>
        <begin position="371"/>
        <end position="384"/>
    </location>
</feature>
<evidence type="ECO:0000256" key="7">
    <source>
        <dbReference type="ARBA" id="ARBA00022723"/>
    </source>
</evidence>
<dbReference type="Pfam" id="PF04082">
    <property type="entry name" value="Fungal_trans"/>
    <property type="match status" value="1"/>
</dbReference>
<dbReference type="InterPro" id="IPR007174">
    <property type="entry name" value="Las1"/>
</dbReference>
<evidence type="ECO:0000256" key="12">
    <source>
        <dbReference type="PIRSR" id="PIRSR600223-1"/>
    </source>
</evidence>
<dbReference type="Gene3D" id="3.60.15.10">
    <property type="entry name" value="Ribonuclease Z/Hydroxyacylglutathione hydrolase-like"/>
    <property type="match status" value="1"/>
</dbReference>
<dbReference type="CDD" id="cd07723">
    <property type="entry name" value="hydroxyacylglutathione_hydrolase_MBL-fold"/>
    <property type="match status" value="1"/>
</dbReference>
<dbReference type="Pfam" id="PF00753">
    <property type="entry name" value="Lactamase_B"/>
    <property type="match status" value="1"/>
</dbReference>
<dbReference type="SUPFAM" id="SSF56281">
    <property type="entry name" value="Metallo-hydrolase/oxidoreductase"/>
    <property type="match status" value="1"/>
</dbReference>
<sequence length="1343" mass="151418">MAKVFFTPWKDHSQLLTVRNQFYPPPAYDGPDLRSKACATVGIWKLRGNLPHPVEATALLTDAILHDNAQKNSIFSIRATYSAAFCRFVTGLVDSKLHGQRKTMFQRAIDLGLPASFVELRHEATHRELPSLVVLRNATQRSLEWLWDYYWAKTDSDVALVSGRPAPAVSNGADDGNVEEIKSILRSALEHPVGQGDLSESPRKKRKSDQHSSFFTAQLVAICKASRRSPHSLSRVLIEDSIIVPKGRKLGDSMDEAFTKWDKPLQTVAADYPTFLPALTEELVNELAFTRRPNTKNDPQCEAIYMWLDHILNSAEWSTTRQSLSLGYIRTVCEQSSNYWLDQLKGAVRSEDNRLSPIARDKSNAPARLQKRSESTTHAQHTEDDLQGLQKFGWERTMHVQSIPMWTGKGNNYAYLVTDEPTKESVIIDPANPPEVAPELDAQLKAGKIKLTAIVNTHHHWDHAGGNDDMLKHFGKLPVIGGKNCKSVTQTPAHGETFKIGERISVKALHTPCHTQDSICYYMQDGDEKVVFTGDTLFIAGCGRFFEGNAQEMHKALNETLASLPDDTKVYPGHEYTKSNVKFCLAVSQSEPIRKLEAYANQHQQTQGKFTIGDEKLHNVFMRVNDPEIQKKTVTVARERPGAMGIPKNTRTLRVDSSTSELQDEQYDPEKRSTAEDRMKCTLPWKEPDVLHYVEVYFEKFHPVWPFLHRATFEPSQEPPILLQSVVMMGLWMSGDEEIQCHAIKLHDKLSSLVYEQRDKWAVVNSESEVQSSWPMATYQSILLQIVFACLRDTHSHVDIRLALTIPTSCSRLLTTLTDTCLRKNMFFYPAILDQFSRDSVPDVFVWVGIEEVKRFALALYKVGRSCHIQCENGPRNSLHSANRRRSLLSLADLQFALPDSDELWHATSDLAARLAKDRPLYYDNNNAEANWISQDEDGIPGSPLSTKSRVLEGGASMVQDFTPVKQICAHLNAFHIYASDPTRAVEANHYCTHVTEDLRQCLIYDSTKPNARLIGLEYMISPRLFETLPSEERKLWHTHEFEVKSGMLIMPAPAGVPKPAWEAAETSQMREVIPLYGKTYHFWQVDRGDPLPLGPPQLMGSFTSEDTVKNAHPQGLDGLLAERDKAFGVDYKVKAEKRKDIEPPNLSPDADAMWKNKNALIIPMERIFRSALRSATPGAVFRLTLDGLGLFCACTLVWEHLITVQLSEGPSMYPTFNPRGDYLMISRVHKYGRGIEVGDVVRFYHPTFLGVNGAKRVLGMPGDFVCRDLPFSTEVGTSREMIQVPEGHVYLGGDNLPWSRDSRNYGPIPMGLINGKIVARVWPPSKMQWVQNTLQPAQLDEA</sequence>
<evidence type="ECO:0000256" key="10">
    <source>
        <dbReference type="ARBA" id="ARBA00023242"/>
    </source>
</evidence>
<dbReference type="PRINTS" id="PR00727">
    <property type="entry name" value="LEADERPTASE"/>
</dbReference>
<dbReference type="GO" id="GO:0004416">
    <property type="term" value="F:hydroxyacylglutathione hydrolase activity"/>
    <property type="evidence" value="ECO:0007669"/>
    <property type="project" value="UniProtKB-EC"/>
</dbReference>
<dbReference type="Pfam" id="PF10502">
    <property type="entry name" value="Peptidase_S26"/>
    <property type="match status" value="2"/>
</dbReference>
<reference evidence="15" key="2">
    <citation type="submission" date="2021-01" db="EMBL/GenBank/DDBJ databases">
        <title>Pan-genome distribution and transcriptional activeness of fungal secondary metabolism genes in Aspergillus section Fumigati.</title>
        <authorList>
            <person name="Takahashi H."/>
            <person name="Umemura M."/>
            <person name="Ninomiya A."/>
            <person name="Kusuya Y."/>
            <person name="Urayama S."/>
            <person name="Shimizu M."/>
            <person name="Watanabe A."/>
            <person name="Kamei K."/>
            <person name="Yaguchi T."/>
            <person name="Hagiwara D."/>
        </authorList>
    </citation>
    <scope>NUCLEOTIDE SEQUENCE</scope>
    <source>
        <strain evidence="15">IFM 46973</strain>
    </source>
</reference>
<evidence type="ECO:0000256" key="1">
    <source>
        <dbReference type="ARBA" id="ARBA00001623"/>
    </source>
</evidence>
<feature type="region of interest" description="Disordered" evidence="13">
    <location>
        <begin position="192"/>
        <end position="211"/>
    </location>
</feature>
<keyword evidence="10" id="KW-0539">Nucleus</keyword>
<feature type="active site" evidence="12">
    <location>
        <position position="1212"/>
    </location>
</feature>
<evidence type="ECO:0000256" key="9">
    <source>
        <dbReference type="ARBA" id="ARBA00022833"/>
    </source>
</evidence>
<dbReference type="Pfam" id="PF06884">
    <property type="entry name" value="DUF1264"/>
    <property type="match status" value="1"/>
</dbReference>
<dbReference type="FunFam" id="2.10.109.10:FF:000015">
    <property type="entry name" value="Mitochondrial inner membrane protease subunit 1"/>
    <property type="match status" value="1"/>
</dbReference>
<dbReference type="Pfam" id="PF16123">
    <property type="entry name" value="HAGH_C"/>
    <property type="match status" value="1"/>
</dbReference>
<comment type="cofactor">
    <cofactor evidence="2">
        <name>Zn(2+)</name>
        <dbReference type="ChEBI" id="CHEBI:29105"/>
    </cofactor>
</comment>
<evidence type="ECO:0000313" key="16">
    <source>
        <dbReference type="Proteomes" id="UP000036893"/>
    </source>
</evidence>
<dbReference type="GO" id="GO:0090730">
    <property type="term" value="C:Las1 complex"/>
    <property type="evidence" value="ECO:0007669"/>
    <property type="project" value="InterPro"/>
</dbReference>
<dbReference type="Proteomes" id="UP000036893">
    <property type="component" value="Unassembled WGS sequence"/>
</dbReference>
<dbReference type="GeneID" id="66993085"/>
<evidence type="ECO:0000259" key="14">
    <source>
        <dbReference type="SMART" id="SM00849"/>
    </source>
</evidence>
<dbReference type="GO" id="GO:0006465">
    <property type="term" value="P:signal peptide processing"/>
    <property type="evidence" value="ECO:0007669"/>
    <property type="project" value="InterPro"/>
</dbReference>
<evidence type="ECO:0000256" key="8">
    <source>
        <dbReference type="ARBA" id="ARBA00022801"/>
    </source>
</evidence>
<dbReference type="EC" id="3.1.2.6" evidence="6"/>
<keyword evidence="9" id="KW-0862">Zinc</keyword>
<dbReference type="GO" id="GO:0003677">
    <property type="term" value="F:DNA binding"/>
    <property type="evidence" value="ECO:0007669"/>
    <property type="project" value="InterPro"/>
</dbReference>
<protein>
    <recommendedName>
        <fullName evidence="6">hydroxyacylglutathione hydrolase</fullName>
        <ecNumber evidence="6">3.1.2.6</ecNumber>
    </recommendedName>
    <alternativeName>
        <fullName evidence="11">Glyoxalase II</fullName>
    </alternativeName>
</protein>
<dbReference type="InterPro" id="IPR007219">
    <property type="entry name" value="XnlR_reg_dom"/>
</dbReference>
<dbReference type="InterPro" id="IPR019533">
    <property type="entry name" value="Peptidase_S26"/>
</dbReference>